<feature type="compositionally biased region" description="Low complexity" evidence="2">
    <location>
        <begin position="73"/>
        <end position="82"/>
    </location>
</feature>
<sequence>MAEDGTTTIRSPSSSIDKNTSPFSSSFRFLRYADHSNSSPTPGNHFELDECDVVWPPDVKSDPLSGGGNSPISNRSASGDSDSSIRRRSFRPGRFGLSAALAEDGEQVVQKRRPAIKVPVGRPEAAETSTILHQSAPVNVPTWPKGMRKPFGALIEVDDGEEDGEAEDEMLPPHLIVKKSHATSFSVFEGVGRTLKGRDLRRVRNAVFQKTGFLDSSESLKL</sequence>
<evidence type="ECO:0008006" key="5">
    <source>
        <dbReference type="Google" id="ProtNLM"/>
    </source>
</evidence>
<feature type="region of interest" description="Disordered" evidence="2">
    <location>
        <begin position="1"/>
        <end position="23"/>
    </location>
</feature>
<organism evidence="3 4">
    <name type="scientific">Dendrobium thyrsiflorum</name>
    <name type="common">Pinecone-like raceme dendrobium</name>
    <name type="synonym">Orchid</name>
    <dbReference type="NCBI Taxonomy" id="117978"/>
    <lineage>
        <taxon>Eukaryota</taxon>
        <taxon>Viridiplantae</taxon>
        <taxon>Streptophyta</taxon>
        <taxon>Embryophyta</taxon>
        <taxon>Tracheophyta</taxon>
        <taxon>Spermatophyta</taxon>
        <taxon>Magnoliopsida</taxon>
        <taxon>Liliopsida</taxon>
        <taxon>Asparagales</taxon>
        <taxon>Orchidaceae</taxon>
        <taxon>Epidendroideae</taxon>
        <taxon>Malaxideae</taxon>
        <taxon>Dendrobiinae</taxon>
        <taxon>Dendrobium</taxon>
    </lineage>
</organism>
<reference evidence="3 4" key="1">
    <citation type="journal article" date="2024" name="Plant Biotechnol. J.">
        <title>Dendrobium thyrsiflorum genome and its molecular insights into genes involved in important horticultural traits.</title>
        <authorList>
            <person name="Chen B."/>
            <person name="Wang J.Y."/>
            <person name="Zheng P.J."/>
            <person name="Li K.L."/>
            <person name="Liang Y.M."/>
            <person name="Chen X.F."/>
            <person name="Zhang C."/>
            <person name="Zhao X."/>
            <person name="He X."/>
            <person name="Zhang G.Q."/>
            <person name="Liu Z.J."/>
            <person name="Xu Q."/>
        </authorList>
    </citation>
    <scope>NUCLEOTIDE SEQUENCE [LARGE SCALE GENOMIC DNA]</scope>
    <source>
        <strain evidence="3">GZMU011</strain>
    </source>
</reference>
<evidence type="ECO:0000313" key="4">
    <source>
        <dbReference type="Proteomes" id="UP001552299"/>
    </source>
</evidence>
<name>A0ABD0VGB9_DENTH</name>
<accession>A0ABD0VGB9</accession>
<dbReference type="GO" id="GO:0010150">
    <property type="term" value="P:leaf senescence"/>
    <property type="evidence" value="ECO:0007669"/>
    <property type="project" value="UniProtKB-ARBA"/>
</dbReference>
<feature type="region of interest" description="Disordered" evidence="2">
    <location>
        <begin position="57"/>
        <end position="89"/>
    </location>
</feature>
<proteinExistence type="inferred from homology"/>
<keyword evidence="4" id="KW-1185">Reference proteome</keyword>
<dbReference type="Proteomes" id="UP001552299">
    <property type="component" value="Unassembled WGS sequence"/>
</dbReference>
<feature type="compositionally biased region" description="Polar residues" evidence="2">
    <location>
        <begin position="127"/>
        <end position="137"/>
    </location>
</feature>
<evidence type="ECO:0000256" key="1">
    <source>
        <dbReference type="ARBA" id="ARBA00034773"/>
    </source>
</evidence>
<dbReference type="EMBL" id="JANQDX010000006">
    <property type="protein sequence ID" value="KAL0923671.1"/>
    <property type="molecule type" value="Genomic_DNA"/>
</dbReference>
<dbReference type="AlphaFoldDB" id="A0ABD0VGB9"/>
<comment type="caution">
    <text evidence="3">The sequence shown here is derived from an EMBL/GenBank/DDBJ whole genome shotgun (WGS) entry which is preliminary data.</text>
</comment>
<evidence type="ECO:0000313" key="3">
    <source>
        <dbReference type="EMBL" id="KAL0923671.1"/>
    </source>
</evidence>
<dbReference type="PANTHER" id="PTHR33083:SF123">
    <property type="entry name" value="EXPRESSED PROTEIN"/>
    <property type="match status" value="1"/>
</dbReference>
<gene>
    <name evidence="3" type="ORF">M5K25_007737</name>
</gene>
<feature type="region of interest" description="Disordered" evidence="2">
    <location>
        <begin position="119"/>
        <end position="139"/>
    </location>
</feature>
<evidence type="ECO:0000256" key="2">
    <source>
        <dbReference type="SAM" id="MobiDB-lite"/>
    </source>
</evidence>
<comment type="similarity">
    <text evidence="1">Belongs to the senescence regulator S40 family.</text>
</comment>
<dbReference type="PANTHER" id="PTHR33083">
    <property type="entry name" value="EXPRESSED PROTEIN"/>
    <property type="match status" value="1"/>
</dbReference>
<protein>
    <recommendedName>
        <fullName evidence="5">Senescence regulator</fullName>
    </recommendedName>
</protein>
<dbReference type="InterPro" id="IPR007608">
    <property type="entry name" value="Senescence_reg_S40"/>
</dbReference>
<dbReference type="Pfam" id="PF04520">
    <property type="entry name" value="Senescence_reg"/>
    <property type="match status" value="1"/>
</dbReference>